<feature type="transmembrane region" description="Helical" evidence="1">
    <location>
        <begin position="160"/>
        <end position="179"/>
    </location>
</feature>
<dbReference type="AlphaFoldDB" id="A0A081B8N0"/>
<keyword evidence="1" id="KW-0812">Transmembrane</keyword>
<protein>
    <submittedName>
        <fullName evidence="2">Conserved protein</fullName>
    </submittedName>
</protein>
<accession>A0A081B8N0</accession>
<keyword evidence="1" id="KW-1133">Transmembrane helix</keyword>
<keyword evidence="1" id="KW-0472">Membrane</keyword>
<comment type="caution">
    <text evidence="2">The sequence shown here is derived from an EMBL/GenBank/DDBJ whole genome shotgun (WGS) entry which is preliminary data.</text>
</comment>
<dbReference type="RefSeq" id="WP_045443491.1">
    <property type="nucleotide sequence ID" value="NZ_BBIO01000003.1"/>
</dbReference>
<feature type="transmembrane region" description="Helical" evidence="1">
    <location>
        <begin position="134"/>
        <end position="153"/>
    </location>
</feature>
<evidence type="ECO:0000313" key="2">
    <source>
        <dbReference type="EMBL" id="GAK44398.1"/>
    </source>
</evidence>
<evidence type="ECO:0000313" key="3">
    <source>
        <dbReference type="Proteomes" id="UP000028702"/>
    </source>
</evidence>
<name>A0A081B8N0_9HYPH</name>
<sequence length="223" mass="24330">MNAIGHGITAIVLKKAFPEANLGWLLVSTEAVEIAFVGFNIAGIERTEIAVPFKSVMDMHLVHMPWSHSVLAGLCFAALFYAAAIYFTKNPRIGLALALGVFSHTLLDLAVHAPDMALAPLIDGPMLGTGLYGSHPQWAFAAEIFYALFCWWIAQGNWKLFALIVIGNLVSITSYFPNLEGSENLLAENPAIFPYFVLGQIVIFLSLIWLFGRRPRGAKAVPA</sequence>
<feature type="transmembrane region" description="Helical" evidence="1">
    <location>
        <begin position="94"/>
        <end position="114"/>
    </location>
</feature>
<organism evidence="2 3">
    <name type="scientific">Tepidicaulis marinus</name>
    <dbReference type="NCBI Taxonomy" id="1333998"/>
    <lineage>
        <taxon>Bacteria</taxon>
        <taxon>Pseudomonadati</taxon>
        <taxon>Pseudomonadota</taxon>
        <taxon>Alphaproteobacteria</taxon>
        <taxon>Hyphomicrobiales</taxon>
        <taxon>Parvibaculaceae</taxon>
        <taxon>Tepidicaulis</taxon>
    </lineage>
</organism>
<dbReference type="Proteomes" id="UP000028702">
    <property type="component" value="Unassembled WGS sequence"/>
</dbReference>
<feature type="transmembrane region" description="Helical" evidence="1">
    <location>
        <begin position="191"/>
        <end position="211"/>
    </location>
</feature>
<dbReference type="EMBL" id="BBIO01000003">
    <property type="protein sequence ID" value="GAK44398.1"/>
    <property type="molecule type" value="Genomic_DNA"/>
</dbReference>
<reference evidence="2 3" key="1">
    <citation type="submission" date="2014-07" db="EMBL/GenBank/DDBJ databases">
        <title>Tepidicaulis marinum gen. nov., sp. nov., a novel marine bacterium denitrifying nitrate to nitrous oxide strictly under microaerobic conditions.</title>
        <authorList>
            <person name="Takeuchi M."/>
            <person name="Yamagishi T."/>
            <person name="Kamagata Y."/>
            <person name="Oshima K."/>
            <person name="Hattori M."/>
            <person name="Katayama T."/>
            <person name="Hanada S."/>
            <person name="Tamaki H."/>
            <person name="Marumo K."/>
            <person name="Maeda H."/>
            <person name="Nedachi M."/>
            <person name="Iwasaki W."/>
            <person name="Suwa Y."/>
            <person name="Sakata S."/>
        </authorList>
    </citation>
    <scope>NUCLEOTIDE SEQUENCE [LARGE SCALE GENOMIC DNA]</scope>
    <source>
        <strain evidence="2 3">MA2</strain>
    </source>
</reference>
<feature type="transmembrane region" description="Helical" evidence="1">
    <location>
        <begin position="66"/>
        <end position="87"/>
    </location>
</feature>
<gene>
    <name evidence="2" type="ORF">M2A_0897</name>
</gene>
<keyword evidence="3" id="KW-1185">Reference proteome</keyword>
<proteinExistence type="predicted"/>
<evidence type="ECO:0000256" key="1">
    <source>
        <dbReference type="SAM" id="Phobius"/>
    </source>
</evidence>